<name>A0ABT2QBY1_9EURY</name>
<accession>A0ABT2QBY1</accession>
<proteinExistence type="predicted"/>
<sequence>MEKPNVRCAILSTLIAKHRWGSPMDDEALLAFTGLGPNQKPVARDVIDDLRAARYIENCGKRGLKLDSSEFQMLADVLYYDCEWEPFEIESRLKHYEGWSDHDWA</sequence>
<dbReference type="Proteomes" id="UP001320972">
    <property type="component" value="Unassembled WGS sequence"/>
</dbReference>
<reference evidence="1 2" key="1">
    <citation type="submission" date="2022-09" db="EMBL/GenBank/DDBJ databases">
        <title>Enrichment on poylsaccharides allowed isolation of novel metabolic and taxonomic groups of Haloarchaea.</title>
        <authorList>
            <person name="Sorokin D.Y."/>
            <person name="Elcheninov A.G."/>
            <person name="Khizhniak T.V."/>
            <person name="Kolganova T.V."/>
            <person name="Kublanov I.V."/>
        </authorList>
    </citation>
    <scope>NUCLEOTIDE SEQUENCE [LARGE SCALE GENOMIC DNA]</scope>
    <source>
        <strain evidence="1 2">AArc-m2/3/4</strain>
    </source>
</reference>
<gene>
    <name evidence="1" type="ORF">OB955_06745</name>
</gene>
<evidence type="ECO:0000313" key="1">
    <source>
        <dbReference type="EMBL" id="MCU4972434.1"/>
    </source>
</evidence>
<protein>
    <submittedName>
        <fullName evidence="1">Uncharacterized protein</fullName>
    </submittedName>
</protein>
<comment type="caution">
    <text evidence="1">The sequence shown here is derived from an EMBL/GenBank/DDBJ whole genome shotgun (WGS) entry which is preliminary data.</text>
</comment>
<keyword evidence="2" id="KW-1185">Reference proteome</keyword>
<evidence type="ECO:0000313" key="2">
    <source>
        <dbReference type="Proteomes" id="UP001320972"/>
    </source>
</evidence>
<organism evidence="1 2">
    <name type="scientific">Natronoglomus mannanivorans</name>
    <dbReference type="NCBI Taxonomy" id="2979990"/>
    <lineage>
        <taxon>Archaea</taxon>
        <taxon>Methanobacteriati</taxon>
        <taxon>Methanobacteriota</taxon>
        <taxon>Stenosarchaea group</taxon>
        <taxon>Halobacteria</taxon>
        <taxon>Halobacteriales</taxon>
        <taxon>Natrialbaceae</taxon>
        <taxon>Natronoglomus</taxon>
    </lineage>
</organism>
<dbReference type="EMBL" id="JAOPKB010000002">
    <property type="protein sequence ID" value="MCU4972434.1"/>
    <property type="molecule type" value="Genomic_DNA"/>
</dbReference>
<dbReference type="RefSeq" id="WP_338007350.1">
    <property type="nucleotide sequence ID" value="NZ_JAOPKB010000002.1"/>
</dbReference>